<proteinExistence type="inferred from homology"/>
<evidence type="ECO:0000256" key="3">
    <source>
        <dbReference type="ARBA" id="ARBA00038211"/>
    </source>
</evidence>
<protein>
    <recommendedName>
        <fullName evidence="6">Aminoglycoside phosphotransferase domain-containing protein</fullName>
    </recommendedName>
</protein>
<accession>T1KTL4</accession>
<reference evidence="5" key="1">
    <citation type="submission" date="2011-08" db="EMBL/GenBank/DDBJ databases">
        <authorList>
            <person name="Rombauts S."/>
        </authorList>
    </citation>
    <scope>NUCLEOTIDE SEQUENCE</scope>
    <source>
        <strain evidence="5">London</strain>
    </source>
</reference>
<gene>
    <name evidence="4" type="primary">107367134</name>
</gene>
<evidence type="ECO:0000256" key="2">
    <source>
        <dbReference type="ARBA" id="ARBA00023264"/>
    </source>
</evidence>
<dbReference type="Proteomes" id="UP000015104">
    <property type="component" value="Unassembled WGS sequence"/>
</dbReference>
<reference evidence="4" key="2">
    <citation type="submission" date="2015-06" db="UniProtKB">
        <authorList>
            <consortium name="EnsemblMetazoa"/>
        </authorList>
    </citation>
    <scope>IDENTIFICATION</scope>
</reference>
<evidence type="ECO:0000313" key="4">
    <source>
        <dbReference type="EnsemblMetazoa" id="tetur21g00180.1"/>
    </source>
</evidence>
<dbReference type="InterPro" id="IPR011009">
    <property type="entry name" value="Kinase-like_dom_sf"/>
</dbReference>
<dbReference type="EMBL" id="CAEY01000544">
    <property type="status" value="NOT_ANNOTATED_CDS"/>
    <property type="molecule type" value="Genomic_DNA"/>
</dbReference>
<keyword evidence="1" id="KW-0444">Lipid biosynthesis</keyword>
<dbReference type="GO" id="GO:0005737">
    <property type="term" value="C:cytoplasm"/>
    <property type="evidence" value="ECO:0007669"/>
    <property type="project" value="TreeGrafter"/>
</dbReference>
<keyword evidence="5" id="KW-1185">Reference proteome</keyword>
<evidence type="ECO:0000256" key="1">
    <source>
        <dbReference type="ARBA" id="ARBA00023209"/>
    </source>
</evidence>
<dbReference type="HOGENOM" id="CLU_1050980_0_0_1"/>
<dbReference type="GO" id="GO:0004305">
    <property type="term" value="F:ethanolamine kinase activity"/>
    <property type="evidence" value="ECO:0007669"/>
    <property type="project" value="TreeGrafter"/>
</dbReference>
<dbReference type="Pfam" id="PF01633">
    <property type="entry name" value="Choline_kinase"/>
    <property type="match status" value="1"/>
</dbReference>
<keyword evidence="2" id="KW-1208">Phospholipid metabolism</keyword>
<evidence type="ECO:0000313" key="5">
    <source>
        <dbReference type="Proteomes" id="UP000015104"/>
    </source>
</evidence>
<dbReference type="PANTHER" id="PTHR22603:SF93">
    <property type="entry name" value="RE24176P"/>
    <property type="match status" value="1"/>
</dbReference>
<dbReference type="EnsemblMetazoa" id="tetur21g00180.1">
    <property type="protein sequence ID" value="tetur21g00180.1"/>
    <property type="gene ID" value="tetur21g00180"/>
</dbReference>
<dbReference type="PANTHER" id="PTHR22603">
    <property type="entry name" value="CHOLINE/ETHANOALAMINE KINASE"/>
    <property type="match status" value="1"/>
</dbReference>
<sequence>MEHQYSTGFATFAQTTTVDTLRSTPYLRSLAIKIARFHALQIELAEVDHYEMFKYFETQCIPKMDDHLNSDVSPGKLELINEIADFVNSNQFNTIYDQMDDLDQRKVCGHFDLNPTSVLVVPSETPQDRLHEDLLLINFQNCQIGFRGLDLGNFFSELSIAENNYITTRANLTTSPSKIQAISDAKIREFIGYYLTEWSTVSDDFDSTIDNENNLFQEIKFNLMFSLLGYIYWNILNPDFLSDKLYDVAISRIFLYNQFRRRWFM</sequence>
<dbReference type="GO" id="GO:0004103">
    <property type="term" value="F:choline kinase activity"/>
    <property type="evidence" value="ECO:0007669"/>
    <property type="project" value="TreeGrafter"/>
</dbReference>
<comment type="similarity">
    <text evidence="3">Belongs to the choline/ethanolamine kinase family.</text>
</comment>
<keyword evidence="1" id="KW-0443">Lipid metabolism</keyword>
<dbReference type="GO" id="GO:0006646">
    <property type="term" value="P:phosphatidylethanolamine biosynthetic process"/>
    <property type="evidence" value="ECO:0007669"/>
    <property type="project" value="TreeGrafter"/>
</dbReference>
<dbReference type="AlphaFoldDB" id="T1KTL4"/>
<evidence type="ECO:0008006" key="6">
    <source>
        <dbReference type="Google" id="ProtNLM"/>
    </source>
</evidence>
<dbReference type="Gene3D" id="3.90.1200.10">
    <property type="match status" value="1"/>
</dbReference>
<dbReference type="OrthoDB" id="5796092at2759"/>
<dbReference type="KEGG" id="tut:107367134"/>
<dbReference type="SUPFAM" id="SSF56112">
    <property type="entry name" value="Protein kinase-like (PK-like)"/>
    <property type="match status" value="1"/>
</dbReference>
<organism evidence="4 5">
    <name type="scientific">Tetranychus urticae</name>
    <name type="common">Two-spotted spider mite</name>
    <dbReference type="NCBI Taxonomy" id="32264"/>
    <lineage>
        <taxon>Eukaryota</taxon>
        <taxon>Metazoa</taxon>
        <taxon>Ecdysozoa</taxon>
        <taxon>Arthropoda</taxon>
        <taxon>Chelicerata</taxon>
        <taxon>Arachnida</taxon>
        <taxon>Acari</taxon>
        <taxon>Acariformes</taxon>
        <taxon>Trombidiformes</taxon>
        <taxon>Prostigmata</taxon>
        <taxon>Eleutherengona</taxon>
        <taxon>Raphignathae</taxon>
        <taxon>Tetranychoidea</taxon>
        <taxon>Tetranychidae</taxon>
        <taxon>Tetranychus</taxon>
    </lineage>
</organism>
<name>T1KTL4_TETUR</name>
<dbReference type="STRING" id="32264.T1KTL4"/>
<keyword evidence="1" id="KW-0594">Phospholipid biosynthesis</keyword>